<dbReference type="InterPro" id="IPR027417">
    <property type="entry name" value="P-loop_NTPase"/>
</dbReference>
<dbReference type="PANTHER" id="PTHR42734">
    <property type="entry name" value="METAL TRANSPORT SYSTEM ATP-BINDING PROTEIN TM_0124-RELATED"/>
    <property type="match status" value="1"/>
</dbReference>
<gene>
    <name evidence="6" type="primary">znuC</name>
    <name evidence="6" type="ORF">LF1_40550</name>
</gene>
<dbReference type="GO" id="GO:0005524">
    <property type="term" value="F:ATP binding"/>
    <property type="evidence" value="ECO:0007669"/>
    <property type="project" value="UniProtKB-KW"/>
</dbReference>
<dbReference type="SMART" id="SM00382">
    <property type="entry name" value="AAA"/>
    <property type="match status" value="1"/>
</dbReference>
<keyword evidence="4 6" id="KW-0067">ATP-binding</keyword>
<accession>A0A5B1CNI8</accession>
<evidence type="ECO:0000256" key="3">
    <source>
        <dbReference type="ARBA" id="ARBA00022741"/>
    </source>
</evidence>
<protein>
    <submittedName>
        <fullName evidence="6">High-affinity zinc uptake system ATP-binding protein ZnuC</fullName>
        <ecNumber evidence="6">3.6.3.-</ecNumber>
    </submittedName>
</protein>
<reference evidence="6 7" key="1">
    <citation type="submission" date="2019-08" db="EMBL/GenBank/DDBJ databases">
        <title>Deep-cultivation of Planctomycetes and their phenomic and genomic characterization uncovers novel biology.</title>
        <authorList>
            <person name="Wiegand S."/>
            <person name="Jogler M."/>
            <person name="Boedeker C."/>
            <person name="Pinto D."/>
            <person name="Vollmers J."/>
            <person name="Rivas-Marin E."/>
            <person name="Kohn T."/>
            <person name="Peeters S.H."/>
            <person name="Heuer A."/>
            <person name="Rast P."/>
            <person name="Oberbeckmann S."/>
            <person name="Bunk B."/>
            <person name="Jeske O."/>
            <person name="Meyerdierks A."/>
            <person name="Storesund J.E."/>
            <person name="Kallscheuer N."/>
            <person name="Luecker S."/>
            <person name="Lage O.M."/>
            <person name="Pohl T."/>
            <person name="Merkel B.J."/>
            <person name="Hornburger P."/>
            <person name="Mueller R.-W."/>
            <person name="Bruemmer F."/>
            <person name="Labrenz M."/>
            <person name="Spormann A.M."/>
            <person name="Op Den Camp H."/>
            <person name="Overmann J."/>
            <person name="Amann R."/>
            <person name="Jetten M.S.M."/>
            <person name="Mascher T."/>
            <person name="Medema M.H."/>
            <person name="Devos D.P."/>
            <person name="Kaster A.-K."/>
            <person name="Ovreas L."/>
            <person name="Rohde M."/>
            <person name="Galperin M.Y."/>
            <person name="Jogler C."/>
        </authorList>
    </citation>
    <scope>NUCLEOTIDE SEQUENCE [LARGE SCALE GENOMIC DNA]</scope>
    <source>
        <strain evidence="6 7">LF1</strain>
    </source>
</reference>
<dbReference type="FunFam" id="3.40.50.300:FF:000134">
    <property type="entry name" value="Iron-enterobactin ABC transporter ATP-binding protein"/>
    <property type="match status" value="1"/>
</dbReference>
<dbReference type="Pfam" id="PF00005">
    <property type="entry name" value="ABC_tran"/>
    <property type="match status" value="1"/>
</dbReference>
<comment type="similarity">
    <text evidence="1">Belongs to the ABC transporter superfamily.</text>
</comment>
<dbReference type="InterPro" id="IPR050153">
    <property type="entry name" value="Metal_Ion_Import_ABC"/>
</dbReference>
<sequence length="262" mass="29518">MNQTENVNQVSPLSVDDLTVAYHRKPVIWDVAFDLPEGQLIGVVGPNGAGKSTLLKAIMDLIPRASGRVRVFGDTYRNNRHRVGYVPQRESVDWQFPVNALDVVTMGLYDEIGWCLPVRRKHRQRAMEALDRVGIADLAQRQISQLSGGQQQRTFLARALVQDADLYLMDEPFAAVDAATELAIVDILRELKKRKKTAVVIHHDLQTVPDYFDHVVLLNMRIVACGPVETTFTAENLNKTYGGRLTLLDEVNEAMRRRETSL</sequence>
<dbReference type="InterPro" id="IPR003593">
    <property type="entry name" value="AAA+_ATPase"/>
</dbReference>
<evidence type="ECO:0000256" key="2">
    <source>
        <dbReference type="ARBA" id="ARBA00022448"/>
    </source>
</evidence>
<evidence type="ECO:0000256" key="4">
    <source>
        <dbReference type="ARBA" id="ARBA00022840"/>
    </source>
</evidence>
<keyword evidence="7" id="KW-1185">Reference proteome</keyword>
<dbReference type="PANTHER" id="PTHR42734:SF5">
    <property type="entry name" value="IRON TRANSPORT SYSTEM ATP-BINDING PROTEIN HI_0361-RELATED"/>
    <property type="match status" value="1"/>
</dbReference>
<organism evidence="6 7">
    <name type="scientific">Rubripirellula obstinata</name>
    <dbReference type="NCBI Taxonomy" id="406547"/>
    <lineage>
        <taxon>Bacteria</taxon>
        <taxon>Pseudomonadati</taxon>
        <taxon>Planctomycetota</taxon>
        <taxon>Planctomycetia</taxon>
        <taxon>Pirellulales</taxon>
        <taxon>Pirellulaceae</taxon>
        <taxon>Rubripirellula</taxon>
    </lineage>
</organism>
<dbReference type="Gene3D" id="3.40.50.300">
    <property type="entry name" value="P-loop containing nucleotide triphosphate hydrolases"/>
    <property type="match status" value="1"/>
</dbReference>
<dbReference type="Proteomes" id="UP000322699">
    <property type="component" value="Unassembled WGS sequence"/>
</dbReference>
<proteinExistence type="inferred from homology"/>
<comment type="caution">
    <text evidence="6">The sequence shown here is derived from an EMBL/GenBank/DDBJ whole genome shotgun (WGS) entry which is preliminary data.</text>
</comment>
<dbReference type="RefSeq" id="WP_068265052.1">
    <property type="nucleotide sequence ID" value="NZ_LWSK01000075.1"/>
</dbReference>
<dbReference type="SUPFAM" id="SSF52540">
    <property type="entry name" value="P-loop containing nucleoside triphosphate hydrolases"/>
    <property type="match status" value="1"/>
</dbReference>
<dbReference type="EMBL" id="VRLW01000001">
    <property type="protein sequence ID" value="KAA1261505.1"/>
    <property type="molecule type" value="Genomic_DNA"/>
</dbReference>
<evidence type="ECO:0000313" key="6">
    <source>
        <dbReference type="EMBL" id="KAA1261505.1"/>
    </source>
</evidence>
<keyword evidence="2" id="KW-0813">Transport</keyword>
<dbReference type="PROSITE" id="PS50893">
    <property type="entry name" value="ABC_TRANSPORTER_2"/>
    <property type="match status" value="1"/>
</dbReference>
<dbReference type="CDD" id="cd03235">
    <property type="entry name" value="ABC_Metallic_Cations"/>
    <property type="match status" value="1"/>
</dbReference>
<name>A0A5B1CNI8_9BACT</name>
<keyword evidence="3" id="KW-0547">Nucleotide-binding</keyword>
<feature type="domain" description="ABC transporter" evidence="5">
    <location>
        <begin position="13"/>
        <end position="245"/>
    </location>
</feature>
<evidence type="ECO:0000259" key="5">
    <source>
        <dbReference type="PROSITE" id="PS50893"/>
    </source>
</evidence>
<evidence type="ECO:0000313" key="7">
    <source>
        <dbReference type="Proteomes" id="UP000322699"/>
    </source>
</evidence>
<keyword evidence="6" id="KW-0378">Hydrolase</keyword>
<dbReference type="GO" id="GO:0016887">
    <property type="term" value="F:ATP hydrolysis activity"/>
    <property type="evidence" value="ECO:0007669"/>
    <property type="project" value="InterPro"/>
</dbReference>
<dbReference type="EC" id="3.6.3.-" evidence="6"/>
<dbReference type="AlphaFoldDB" id="A0A5B1CNI8"/>
<dbReference type="InterPro" id="IPR003439">
    <property type="entry name" value="ABC_transporter-like_ATP-bd"/>
</dbReference>
<dbReference type="OrthoDB" id="9806726at2"/>
<evidence type="ECO:0000256" key="1">
    <source>
        <dbReference type="ARBA" id="ARBA00005417"/>
    </source>
</evidence>